<evidence type="ECO:0000256" key="2">
    <source>
        <dbReference type="ARBA" id="ARBA00022771"/>
    </source>
</evidence>
<dbReference type="GO" id="GO:0005634">
    <property type="term" value="C:nucleus"/>
    <property type="evidence" value="ECO:0007669"/>
    <property type="project" value="TreeGrafter"/>
</dbReference>
<evidence type="ECO:0000313" key="7">
    <source>
        <dbReference type="EMBL" id="EFH39142.1"/>
    </source>
</evidence>
<dbReference type="Gramene" id="Al_scaffold_0103_1">
    <property type="protein sequence ID" value="Al_scaffold_0103_1"/>
    <property type="gene ID" value="Al_scaffold_0103_1"/>
</dbReference>
<dbReference type="PROSITE" id="PS50808">
    <property type="entry name" value="ZF_BED"/>
    <property type="match status" value="1"/>
</dbReference>
<feature type="domain" description="BED-type" evidence="6">
    <location>
        <begin position="49"/>
        <end position="106"/>
    </location>
</feature>
<dbReference type="InterPro" id="IPR053031">
    <property type="entry name" value="Cuticle_assoc_protein"/>
</dbReference>
<dbReference type="AlphaFoldDB" id="D7MWD5"/>
<sequence>MSTEHNENIEEPMLQPENAKDVQAEKRRKTPAPAASASVNPQRPRKKYAKRAVVWQHFLLRDGDESKSYCKYCTAEIACDTKTVGTSPMIGHLSRCKQYKDYEEKENQKVLTGDNKGNLKVVKFSEFNSSSSMNLQSMT</sequence>
<evidence type="ECO:0000259" key="6">
    <source>
        <dbReference type="PROSITE" id="PS50808"/>
    </source>
</evidence>
<proteinExistence type="predicted"/>
<dbReference type="GO" id="GO:1990837">
    <property type="term" value="F:sequence-specific double-stranded DNA binding"/>
    <property type="evidence" value="ECO:0007669"/>
    <property type="project" value="TreeGrafter"/>
</dbReference>
<dbReference type="InterPro" id="IPR003656">
    <property type="entry name" value="Znf_BED"/>
</dbReference>
<dbReference type="GO" id="GO:0008270">
    <property type="term" value="F:zinc ion binding"/>
    <property type="evidence" value="ECO:0007669"/>
    <property type="project" value="UniProtKB-KW"/>
</dbReference>
<evidence type="ECO:0000256" key="3">
    <source>
        <dbReference type="ARBA" id="ARBA00022833"/>
    </source>
</evidence>
<keyword evidence="2 4" id="KW-0863">Zinc-finger</keyword>
<evidence type="ECO:0000256" key="5">
    <source>
        <dbReference type="SAM" id="MobiDB-lite"/>
    </source>
</evidence>
<name>D7MWD5_ARALL</name>
<protein>
    <submittedName>
        <fullName evidence="7">Predicted protein</fullName>
    </submittedName>
</protein>
<evidence type="ECO:0000256" key="4">
    <source>
        <dbReference type="PROSITE-ProRule" id="PRU00027"/>
    </source>
</evidence>
<dbReference type="InterPro" id="IPR036236">
    <property type="entry name" value="Znf_C2H2_sf"/>
</dbReference>
<dbReference type="PANTHER" id="PTHR34396:SF27">
    <property type="entry name" value="OS08G0208700 PROTEIN"/>
    <property type="match status" value="1"/>
</dbReference>
<accession>D7MWD5</accession>
<evidence type="ECO:0000256" key="1">
    <source>
        <dbReference type="ARBA" id="ARBA00022723"/>
    </source>
</evidence>
<dbReference type="SUPFAM" id="SSF57667">
    <property type="entry name" value="beta-beta-alpha zinc fingers"/>
    <property type="match status" value="1"/>
</dbReference>
<organism evidence="8">
    <name type="scientific">Arabidopsis lyrata subsp. lyrata</name>
    <name type="common">Lyre-leaved rock-cress</name>
    <dbReference type="NCBI Taxonomy" id="81972"/>
    <lineage>
        <taxon>Eukaryota</taxon>
        <taxon>Viridiplantae</taxon>
        <taxon>Streptophyta</taxon>
        <taxon>Embryophyta</taxon>
        <taxon>Tracheophyta</taxon>
        <taxon>Spermatophyta</taxon>
        <taxon>Magnoliopsida</taxon>
        <taxon>eudicotyledons</taxon>
        <taxon>Gunneridae</taxon>
        <taxon>Pentapetalae</taxon>
        <taxon>rosids</taxon>
        <taxon>malvids</taxon>
        <taxon>Brassicales</taxon>
        <taxon>Brassicaceae</taxon>
        <taxon>Camelineae</taxon>
        <taxon>Arabidopsis</taxon>
    </lineage>
</organism>
<dbReference type="Proteomes" id="UP000008694">
    <property type="component" value="Unassembled WGS sequence"/>
</dbReference>
<keyword evidence="8" id="KW-1185">Reference proteome</keyword>
<feature type="non-terminal residue" evidence="7">
    <location>
        <position position="139"/>
    </location>
</feature>
<dbReference type="Pfam" id="PF02892">
    <property type="entry name" value="zf-BED"/>
    <property type="match status" value="1"/>
</dbReference>
<feature type="region of interest" description="Disordered" evidence="5">
    <location>
        <begin position="1"/>
        <end position="46"/>
    </location>
</feature>
<dbReference type="eggNOG" id="KOG1121">
    <property type="taxonomic scope" value="Eukaryota"/>
</dbReference>
<dbReference type="GO" id="GO:0006357">
    <property type="term" value="P:regulation of transcription by RNA polymerase II"/>
    <property type="evidence" value="ECO:0007669"/>
    <property type="project" value="TreeGrafter"/>
</dbReference>
<dbReference type="SMART" id="SM00614">
    <property type="entry name" value="ZnF_BED"/>
    <property type="match status" value="1"/>
</dbReference>
<reference evidence="8" key="1">
    <citation type="journal article" date="2011" name="Nat. Genet.">
        <title>The Arabidopsis lyrata genome sequence and the basis of rapid genome size change.</title>
        <authorList>
            <person name="Hu T.T."/>
            <person name="Pattyn P."/>
            <person name="Bakker E.G."/>
            <person name="Cao J."/>
            <person name="Cheng J.-F."/>
            <person name="Clark R.M."/>
            <person name="Fahlgren N."/>
            <person name="Fawcett J.A."/>
            <person name="Grimwood J."/>
            <person name="Gundlach H."/>
            <person name="Haberer G."/>
            <person name="Hollister J.D."/>
            <person name="Ossowski S."/>
            <person name="Ottilar R.P."/>
            <person name="Salamov A.A."/>
            <person name="Schneeberger K."/>
            <person name="Spannagl M."/>
            <person name="Wang X."/>
            <person name="Yang L."/>
            <person name="Nasrallah M.E."/>
            <person name="Bergelson J."/>
            <person name="Carrington J.C."/>
            <person name="Gaut B.S."/>
            <person name="Schmutz J."/>
            <person name="Mayer K.F.X."/>
            <person name="Van de Peer Y."/>
            <person name="Grigoriev I.V."/>
            <person name="Nordborg M."/>
            <person name="Weigel D."/>
            <person name="Guo Y.-L."/>
        </authorList>
    </citation>
    <scope>NUCLEOTIDE SEQUENCE [LARGE SCALE GENOMIC DNA]</scope>
    <source>
        <strain evidence="8">cv. MN47</strain>
    </source>
</reference>
<dbReference type="PANTHER" id="PTHR34396">
    <property type="entry name" value="OS03G0264950 PROTEIN-RELATED"/>
    <property type="match status" value="1"/>
</dbReference>
<dbReference type="HOGENOM" id="CLU_152797_0_0_1"/>
<evidence type="ECO:0000313" key="8">
    <source>
        <dbReference type="Proteomes" id="UP000008694"/>
    </source>
</evidence>
<dbReference type="EMBL" id="GL348791">
    <property type="protein sequence ID" value="EFH39142.1"/>
    <property type="molecule type" value="Genomic_DNA"/>
</dbReference>
<keyword evidence="1" id="KW-0479">Metal-binding</keyword>
<gene>
    <name evidence="7" type="ORF">ARALYDRAFT_655186</name>
</gene>
<keyword evidence="3" id="KW-0862">Zinc</keyword>